<dbReference type="Gene3D" id="3.55.50.30">
    <property type="match status" value="1"/>
</dbReference>
<reference evidence="4" key="1">
    <citation type="submission" date="2020-10" db="EMBL/GenBank/DDBJ databases">
        <authorList>
            <person name="Lu T."/>
            <person name="Wang Q."/>
            <person name="Han X."/>
        </authorList>
    </citation>
    <scope>NUCLEOTIDE SEQUENCE</scope>
    <source>
        <strain evidence="4">WQ 366</strain>
    </source>
</reference>
<organism evidence="4 5">
    <name type="scientific">Sphingobacterium bovistauri</name>
    <dbReference type="NCBI Taxonomy" id="2781959"/>
    <lineage>
        <taxon>Bacteria</taxon>
        <taxon>Pseudomonadati</taxon>
        <taxon>Bacteroidota</taxon>
        <taxon>Sphingobacteriia</taxon>
        <taxon>Sphingobacteriales</taxon>
        <taxon>Sphingobacteriaceae</taxon>
        <taxon>Sphingobacterium</taxon>
    </lineage>
</organism>
<comment type="caution">
    <text evidence="4">The sequence shown here is derived from an EMBL/GenBank/DDBJ whole genome shotgun (WGS) entry which is preliminary data.</text>
</comment>
<dbReference type="InterPro" id="IPR032508">
    <property type="entry name" value="FecR_C"/>
</dbReference>
<feature type="domain" description="FecR protein" evidence="2">
    <location>
        <begin position="157"/>
        <end position="253"/>
    </location>
</feature>
<evidence type="ECO:0000256" key="1">
    <source>
        <dbReference type="SAM" id="Phobius"/>
    </source>
</evidence>
<proteinExistence type="predicted"/>
<keyword evidence="5" id="KW-1185">Reference proteome</keyword>
<evidence type="ECO:0000313" key="4">
    <source>
        <dbReference type="EMBL" id="MCA5006741.1"/>
    </source>
</evidence>
<dbReference type="PANTHER" id="PTHR30273">
    <property type="entry name" value="PERIPLASMIC SIGNAL SENSOR AND SIGMA FACTOR ACTIVATOR FECR-RELATED"/>
    <property type="match status" value="1"/>
</dbReference>
<dbReference type="PANTHER" id="PTHR30273:SF2">
    <property type="entry name" value="PROTEIN FECR"/>
    <property type="match status" value="1"/>
</dbReference>
<dbReference type="Proteomes" id="UP001165302">
    <property type="component" value="Unassembled WGS sequence"/>
</dbReference>
<name>A0ABS7Z978_9SPHI</name>
<evidence type="ECO:0000313" key="5">
    <source>
        <dbReference type="Proteomes" id="UP001165302"/>
    </source>
</evidence>
<dbReference type="Gene3D" id="2.60.120.1440">
    <property type="match status" value="1"/>
</dbReference>
<keyword evidence="1" id="KW-0812">Transmembrane</keyword>
<evidence type="ECO:0000259" key="2">
    <source>
        <dbReference type="Pfam" id="PF04773"/>
    </source>
</evidence>
<accession>A0ABS7Z978</accession>
<dbReference type="Pfam" id="PF16344">
    <property type="entry name" value="FecR_C"/>
    <property type="match status" value="1"/>
</dbReference>
<dbReference type="Pfam" id="PF04773">
    <property type="entry name" value="FecR"/>
    <property type="match status" value="1"/>
</dbReference>
<keyword evidence="1" id="KW-0472">Membrane</keyword>
<dbReference type="RefSeq" id="WP_225555097.1">
    <property type="nucleotide sequence ID" value="NZ_JADEYP010000044.1"/>
</dbReference>
<feature type="domain" description="Protein FecR C-terminal" evidence="3">
    <location>
        <begin position="302"/>
        <end position="369"/>
    </location>
</feature>
<dbReference type="EMBL" id="JADEYP010000044">
    <property type="protein sequence ID" value="MCA5006741.1"/>
    <property type="molecule type" value="Genomic_DNA"/>
</dbReference>
<sequence>MNIDKDILKRYTKGHLSDEEKAFVEQWYQQYSRTSTVNDVDLDHIVHSLDNKLGIKQDKPKSIFWYMASAVAAALCVFGFIFFQERFSSDEKKDKLIYAPQQANAYVILKDNEEFYLDNLDVDDTLKSKDFYITRLPDGSIKYLHSNNILSSVQYNTLITKNGGTASLTLSDGSKVWINANSKLTYPIVFNDVIREVELEGEGYFEIEKQHIDGKNSPFFVRAKNRTIQVLGTKFNLDYYNKDAEVALIEGHINVAKNGSILEDKNPLYFGISMSPNQLLKGEVLTSDTNIERHIDWKEGFFNLNGVGLGILARELSIWYGVTIKVEESLHNYEIFGRIKRNKSLNEVLDLIKAATPINYKISENSINITRVIN</sequence>
<protein>
    <submittedName>
        <fullName evidence="4">FecR family protein</fullName>
    </submittedName>
</protein>
<gene>
    <name evidence="4" type="ORF">IPZ78_16495</name>
</gene>
<evidence type="ECO:0000259" key="3">
    <source>
        <dbReference type="Pfam" id="PF16344"/>
    </source>
</evidence>
<feature type="transmembrane region" description="Helical" evidence="1">
    <location>
        <begin position="63"/>
        <end position="83"/>
    </location>
</feature>
<dbReference type="InterPro" id="IPR006860">
    <property type="entry name" value="FecR"/>
</dbReference>
<dbReference type="InterPro" id="IPR012373">
    <property type="entry name" value="Ferrdict_sens_TM"/>
</dbReference>
<keyword evidence="1" id="KW-1133">Transmembrane helix</keyword>